<feature type="region of interest" description="Disordered" evidence="1">
    <location>
        <begin position="173"/>
        <end position="207"/>
    </location>
</feature>
<evidence type="ECO:0000313" key="4">
    <source>
        <dbReference type="Proteomes" id="UP001153076"/>
    </source>
</evidence>
<reference evidence="3" key="1">
    <citation type="submission" date="2022-04" db="EMBL/GenBank/DDBJ databases">
        <title>Carnegiea gigantea Genome sequencing and assembly v2.</title>
        <authorList>
            <person name="Copetti D."/>
            <person name="Sanderson M.J."/>
            <person name="Burquez A."/>
            <person name="Wojciechowski M.F."/>
        </authorList>
    </citation>
    <scope>NUCLEOTIDE SEQUENCE</scope>
    <source>
        <strain evidence="3">SGP5-SGP5p</strain>
        <tissue evidence="3">Aerial part</tissue>
    </source>
</reference>
<name>A0A9Q1KP50_9CARY</name>
<feature type="compositionally biased region" description="Basic and acidic residues" evidence="1">
    <location>
        <begin position="187"/>
        <end position="201"/>
    </location>
</feature>
<dbReference type="Pfam" id="PF26130">
    <property type="entry name" value="PB1-like"/>
    <property type="match status" value="1"/>
</dbReference>
<dbReference type="EMBL" id="JAKOGI010000040">
    <property type="protein sequence ID" value="KAJ8447245.1"/>
    <property type="molecule type" value="Genomic_DNA"/>
</dbReference>
<gene>
    <name evidence="3" type="ORF">Cgig2_030476</name>
</gene>
<dbReference type="InterPro" id="IPR058594">
    <property type="entry name" value="PB1-like_dom_pln"/>
</dbReference>
<dbReference type="Proteomes" id="UP001153076">
    <property type="component" value="Unassembled WGS sequence"/>
</dbReference>
<protein>
    <recommendedName>
        <fullName evidence="2">PB1-like domain-containing protein</fullName>
    </recommendedName>
</protein>
<keyword evidence="4" id="KW-1185">Reference proteome</keyword>
<proteinExistence type="predicted"/>
<feature type="domain" description="PB1-like" evidence="2">
    <location>
        <begin position="4"/>
        <end position="82"/>
    </location>
</feature>
<comment type="caution">
    <text evidence="3">The sequence shown here is derived from an EMBL/GenBank/DDBJ whole genome shotgun (WGS) entry which is preliminary data.</text>
</comment>
<evidence type="ECO:0000259" key="2">
    <source>
        <dbReference type="Pfam" id="PF26130"/>
    </source>
</evidence>
<organism evidence="3 4">
    <name type="scientific">Carnegiea gigantea</name>
    <dbReference type="NCBI Taxonomy" id="171969"/>
    <lineage>
        <taxon>Eukaryota</taxon>
        <taxon>Viridiplantae</taxon>
        <taxon>Streptophyta</taxon>
        <taxon>Embryophyta</taxon>
        <taxon>Tracheophyta</taxon>
        <taxon>Spermatophyta</taxon>
        <taxon>Magnoliopsida</taxon>
        <taxon>eudicotyledons</taxon>
        <taxon>Gunneridae</taxon>
        <taxon>Pentapetalae</taxon>
        <taxon>Caryophyllales</taxon>
        <taxon>Cactineae</taxon>
        <taxon>Cactaceae</taxon>
        <taxon>Cactoideae</taxon>
        <taxon>Echinocereeae</taxon>
        <taxon>Carnegiea</taxon>
    </lineage>
</organism>
<evidence type="ECO:0000313" key="3">
    <source>
        <dbReference type="EMBL" id="KAJ8447245.1"/>
    </source>
</evidence>
<accession>A0A9Q1KP50</accession>
<sequence>MPVTVVLHMHHGGCFQKVPHLVYSFGEMKKVEHDSNYLSTGNIKGIVIELGYNVERIKKIYFSKLELPFEDSLVSIESDEELYVKHNDVHFIESTSNDNESDDGYSDCMANNKYDEYGSDVKDKEVARVKGKKKKMHDDMVVDLERLRAENGENWEGSNAFDDIYAYYQDLDDANSPLSSETDDGSDDKGEEEKKKREMRYPRCNASSAKEGVELEISFKFIMRSN</sequence>
<evidence type="ECO:0000256" key="1">
    <source>
        <dbReference type="SAM" id="MobiDB-lite"/>
    </source>
</evidence>
<dbReference type="AlphaFoldDB" id="A0A9Q1KP50"/>